<keyword evidence="3" id="KW-0927">Auxin signaling pathway</keyword>
<feature type="domain" description="Cupin type-2" evidence="4">
    <location>
        <begin position="36"/>
        <end position="101"/>
    </location>
</feature>
<dbReference type="Gene3D" id="2.60.120.10">
    <property type="entry name" value="Jelly Rolls"/>
    <property type="match status" value="1"/>
</dbReference>
<reference evidence="5 6" key="1">
    <citation type="submission" date="2018-08" db="EMBL/GenBank/DDBJ databases">
        <title>Hydrogenophaga sp. LA-38 isolated from sludge.</title>
        <authorList>
            <person name="Im W.-T."/>
        </authorList>
    </citation>
    <scope>NUCLEOTIDE SEQUENCE [LARGE SCALE GENOMIC DNA]</scope>
    <source>
        <strain evidence="5 6">LA-38</strain>
    </source>
</reference>
<name>A0A372ENX8_9BURK</name>
<evidence type="ECO:0000313" key="6">
    <source>
        <dbReference type="Proteomes" id="UP000261931"/>
    </source>
</evidence>
<proteinExistence type="predicted"/>
<dbReference type="Proteomes" id="UP000261931">
    <property type="component" value="Unassembled WGS sequence"/>
</dbReference>
<dbReference type="GO" id="GO:0010011">
    <property type="term" value="F:auxin binding"/>
    <property type="evidence" value="ECO:0007669"/>
    <property type="project" value="InterPro"/>
</dbReference>
<dbReference type="EMBL" id="QVLS01000001">
    <property type="protein sequence ID" value="RFP82323.1"/>
    <property type="molecule type" value="Genomic_DNA"/>
</dbReference>
<dbReference type="GO" id="GO:0009734">
    <property type="term" value="P:auxin-activated signaling pathway"/>
    <property type="evidence" value="ECO:0007669"/>
    <property type="project" value="UniProtKB-KW"/>
</dbReference>
<dbReference type="AlphaFoldDB" id="A0A372ENX8"/>
<accession>A0A372ENX8</accession>
<dbReference type="SUPFAM" id="SSF51182">
    <property type="entry name" value="RmlC-like cupins"/>
    <property type="match status" value="1"/>
</dbReference>
<comment type="caution">
    <text evidence="5">The sequence shown here is derived from an EMBL/GenBank/DDBJ whole genome shotgun (WGS) entry which is preliminary data.</text>
</comment>
<dbReference type="PRINTS" id="PR00655">
    <property type="entry name" value="AUXINBINDNGP"/>
</dbReference>
<keyword evidence="2" id="KW-0675">Receptor</keyword>
<keyword evidence="6" id="KW-1185">Reference proteome</keyword>
<gene>
    <name evidence="5" type="ORF">DY262_00345</name>
</gene>
<evidence type="ECO:0000256" key="1">
    <source>
        <dbReference type="ARBA" id="ARBA00004319"/>
    </source>
</evidence>
<evidence type="ECO:0000256" key="2">
    <source>
        <dbReference type="ARBA" id="ARBA00023170"/>
    </source>
</evidence>
<dbReference type="InterPro" id="IPR013096">
    <property type="entry name" value="Cupin_2"/>
</dbReference>
<dbReference type="RefSeq" id="WP_116957035.1">
    <property type="nucleotide sequence ID" value="NZ_QVLS01000001.1"/>
</dbReference>
<evidence type="ECO:0000313" key="5">
    <source>
        <dbReference type="EMBL" id="RFP82323.1"/>
    </source>
</evidence>
<organism evidence="5 6">
    <name type="scientific">Hydrogenophaga borbori</name>
    <dbReference type="NCBI Taxonomy" id="2294117"/>
    <lineage>
        <taxon>Bacteria</taxon>
        <taxon>Pseudomonadati</taxon>
        <taxon>Pseudomonadota</taxon>
        <taxon>Betaproteobacteria</taxon>
        <taxon>Burkholderiales</taxon>
        <taxon>Comamonadaceae</taxon>
        <taxon>Hydrogenophaga</taxon>
    </lineage>
</organism>
<sequence length="125" mass="13193">MYVIDQSIPEATPIAGVAHATWASASDGLTQLSVWRQTLAPGAATPPHSHACDEVVLCHAGAGELHIDGEVQRFGAGQSVVLPREKLHQLFSVGATPLELTGVFGQTPVPVRLPDGQALELPWRS</sequence>
<dbReference type="Pfam" id="PF07883">
    <property type="entry name" value="Cupin_2"/>
    <property type="match status" value="1"/>
</dbReference>
<dbReference type="InterPro" id="IPR000526">
    <property type="entry name" value="Auxin-bd"/>
</dbReference>
<evidence type="ECO:0000259" key="4">
    <source>
        <dbReference type="Pfam" id="PF07883"/>
    </source>
</evidence>
<evidence type="ECO:0000256" key="3">
    <source>
        <dbReference type="ARBA" id="ARBA00023294"/>
    </source>
</evidence>
<protein>
    <submittedName>
        <fullName evidence="5">Cupin domain-containing protein</fullName>
    </submittedName>
</protein>
<comment type="subcellular location">
    <subcellularLocation>
        <location evidence="1">Endoplasmic reticulum lumen</location>
    </subcellularLocation>
</comment>
<dbReference type="InterPro" id="IPR014710">
    <property type="entry name" value="RmlC-like_jellyroll"/>
</dbReference>
<dbReference type="InterPro" id="IPR011051">
    <property type="entry name" value="RmlC_Cupin_sf"/>
</dbReference>